<dbReference type="Proteomes" id="UP000481421">
    <property type="component" value="Unassembled WGS sequence"/>
</dbReference>
<dbReference type="RefSeq" id="WP_164609718.1">
    <property type="nucleotide sequence ID" value="NZ_JAAIKE010000001.1"/>
</dbReference>
<comment type="caution">
    <text evidence="9">The sequence shown here is derived from an EMBL/GenBank/DDBJ whole genome shotgun (WGS) entry which is preliminary data.</text>
</comment>
<comment type="similarity">
    <text evidence="2 7">Belongs to the ExbD/TolR family.</text>
</comment>
<evidence type="ECO:0000256" key="2">
    <source>
        <dbReference type="ARBA" id="ARBA00005811"/>
    </source>
</evidence>
<reference evidence="9 10" key="1">
    <citation type="submission" date="2020-02" db="EMBL/GenBank/DDBJ databases">
        <title>Rhodobacter algicola sp. nov., isolated from microalga culture.</title>
        <authorList>
            <person name="Park C.-Y."/>
        </authorList>
    </citation>
    <scope>NUCLEOTIDE SEQUENCE [LARGE SCALE GENOMIC DNA]</scope>
    <source>
        <strain evidence="9 10">ETT8</strain>
    </source>
</reference>
<evidence type="ECO:0000256" key="5">
    <source>
        <dbReference type="ARBA" id="ARBA00022989"/>
    </source>
</evidence>
<evidence type="ECO:0000256" key="8">
    <source>
        <dbReference type="SAM" id="Phobius"/>
    </source>
</evidence>
<sequence>MDFSPPPRRRPQENLLPMINVVFLLLIFFLISARMTPPEPFDVTPPQAQVEAEAQGEFTLHLSADGQIGYRDALGDAALAALATARADHCARADCAATPPRLTLRADASLPAARLAQVLPTLAPLGFTQMDLLAQRGAAP</sequence>
<keyword evidence="3" id="KW-1003">Cell membrane</keyword>
<evidence type="ECO:0000256" key="7">
    <source>
        <dbReference type="RuleBase" id="RU003879"/>
    </source>
</evidence>
<keyword evidence="10" id="KW-1185">Reference proteome</keyword>
<proteinExistence type="inferred from homology"/>
<dbReference type="AlphaFoldDB" id="A0A6B3RNL8"/>
<dbReference type="Pfam" id="PF02472">
    <property type="entry name" value="ExbD"/>
    <property type="match status" value="1"/>
</dbReference>
<comment type="subcellular location">
    <subcellularLocation>
        <location evidence="1">Cell membrane</location>
        <topology evidence="1">Single-pass membrane protein</topology>
    </subcellularLocation>
    <subcellularLocation>
        <location evidence="7">Cell membrane</location>
        <topology evidence="7">Single-pass type II membrane protein</topology>
    </subcellularLocation>
</comment>
<keyword evidence="6 8" id="KW-0472">Membrane</keyword>
<dbReference type="EMBL" id="JAAIKE010000001">
    <property type="protein sequence ID" value="NEX45755.1"/>
    <property type="molecule type" value="Genomic_DNA"/>
</dbReference>
<dbReference type="GO" id="GO:0022857">
    <property type="term" value="F:transmembrane transporter activity"/>
    <property type="evidence" value="ECO:0007669"/>
    <property type="project" value="InterPro"/>
</dbReference>
<evidence type="ECO:0000256" key="3">
    <source>
        <dbReference type="ARBA" id="ARBA00022475"/>
    </source>
</evidence>
<keyword evidence="5 8" id="KW-1133">Transmembrane helix</keyword>
<evidence type="ECO:0000313" key="9">
    <source>
        <dbReference type="EMBL" id="NEX45755.1"/>
    </source>
</evidence>
<keyword evidence="7" id="KW-0813">Transport</keyword>
<evidence type="ECO:0000313" key="10">
    <source>
        <dbReference type="Proteomes" id="UP000481421"/>
    </source>
</evidence>
<dbReference type="PANTHER" id="PTHR30558">
    <property type="entry name" value="EXBD MEMBRANE COMPONENT OF PMF-DRIVEN MACROMOLECULE IMPORT SYSTEM"/>
    <property type="match status" value="1"/>
</dbReference>
<dbReference type="InterPro" id="IPR003400">
    <property type="entry name" value="ExbD"/>
</dbReference>
<gene>
    <name evidence="9" type="ORF">G3572_06025</name>
</gene>
<dbReference type="GO" id="GO:0005886">
    <property type="term" value="C:plasma membrane"/>
    <property type="evidence" value="ECO:0007669"/>
    <property type="project" value="UniProtKB-SubCell"/>
</dbReference>
<evidence type="ECO:0000256" key="4">
    <source>
        <dbReference type="ARBA" id="ARBA00022692"/>
    </source>
</evidence>
<name>A0A6B3RNL8_9RHOB</name>
<feature type="transmembrane region" description="Helical" evidence="8">
    <location>
        <begin position="15"/>
        <end position="33"/>
    </location>
</feature>
<evidence type="ECO:0000256" key="6">
    <source>
        <dbReference type="ARBA" id="ARBA00023136"/>
    </source>
</evidence>
<organism evidence="9 10">
    <name type="scientific">Pseudotabrizicola algicola</name>
    <dbReference type="NCBI Taxonomy" id="2709381"/>
    <lineage>
        <taxon>Bacteria</taxon>
        <taxon>Pseudomonadati</taxon>
        <taxon>Pseudomonadota</taxon>
        <taxon>Alphaproteobacteria</taxon>
        <taxon>Rhodobacterales</taxon>
        <taxon>Paracoccaceae</taxon>
        <taxon>Pseudotabrizicola</taxon>
    </lineage>
</organism>
<keyword evidence="7" id="KW-0653">Protein transport</keyword>
<evidence type="ECO:0000256" key="1">
    <source>
        <dbReference type="ARBA" id="ARBA00004162"/>
    </source>
</evidence>
<accession>A0A6B3RNL8</accession>
<keyword evidence="4 7" id="KW-0812">Transmembrane</keyword>
<dbReference type="PANTHER" id="PTHR30558:SF3">
    <property type="entry name" value="BIOPOLYMER TRANSPORT PROTEIN EXBD-RELATED"/>
    <property type="match status" value="1"/>
</dbReference>
<protein>
    <submittedName>
        <fullName evidence="9">Biopolymer transporter ExbD</fullName>
    </submittedName>
</protein>
<dbReference type="GO" id="GO:0015031">
    <property type="term" value="P:protein transport"/>
    <property type="evidence" value="ECO:0007669"/>
    <property type="project" value="UniProtKB-KW"/>
</dbReference>